<feature type="non-terminal residue" evidence="2">
    <location>
        <position position="244"/>
    </location>
</feature>
<evidence type="ECO:0000313" key="2">
    <source>
        <dbReference type="EMBL" id="OTF69362.1"/>
    </source>
</evidence>
<feature type="compositionally biased region" description="Polar residues" evidence="1">
    <location>
        <begin position="67"/>
        <end position="85"/>
    </location>
</feature>
<reference evidence="2 3" key="1">
    <citation type="submission" date="2017-03" db="EMBL/GenBank/DDBJ databases">
        <title>Genome Survey of Euroglyphus maynei.</title>
        <authorList>
            <person name="Arlian L.G."/>
            <person name="Morgan M.S."/>
            <person name="Rider S.D."/>
        </authorList>
    </citation>
    <scope>NUCLEOTIDE SEQUENCE [LARGE SCALE GENOMIC DNA]</scope>
    <source>
        <strain evidence="2">Arlian Lab</strain>
        <tissue evidence="2">Whole body</tissue>
    </source>
</reference>
<gene>
    <name evidence="2" type="ORF">BLA29_009863</name>
</gene>
<evidence type="ECO:0000256" key="1">
    <source>
        <dbReference type="SAM" id="MobiDB-lite"/>
    </source>
</evidence>
<dbReference type="Proteomes" id="UP000194236">
    <property type="component" value="Unassembled WGS sequence"/>
</dbReference>
<keyword evidence="3" id="KW-1185">Reference proteome</keyword>
<dbReference type="EMBL" id="MUJZ01070945">
    <property type="protein sequence ID" value="OTF69362.1"/>
    <property type="molecule type" value="Genomic_DNA"/>
</dbReference>
<accession>A0A1Y3ALP4</accession>
<organism evidence="2 3">
    <name type="scientific">Euroglyphus maynei</name>
    <name type="common">Mayne's house dust mite</name>
    <dbReference type="NCBI Taxonomy" id="6958"/>
    <lineage>
        <taxon>Eukaryota</taxon>
        <taxon>Metazoa</taxon>
        <taxon>Ecdysozoa</taxon>
        <taxon>Arthropoda</taxon>
        <taxon>Chelicerata</taxon>
        <taxon>Arachnida</taxon>
        <taxon>Acari</taxon>
        <taxon>Acariformes</taxon>
        <taxon>Sarcoptiformes</taxon>
        <taxon>Astigmata</taxon>
        <taxon>Psoroptidia</taxon>
        <taxon>Analgoidea</taxon>
        <taxon>Pyroglyphidae</taxon>
        <taxon>Pyroglyphinae</taxon>
        <taxon>Euroglyphus</taxon>
    </lineage>
</organism>
<name>A0A1Y3ALP4_EURMA</name>
<sequence length="244" mass="28193">MMINDISYGDDQYSEQYEMENFAVEKPSTTVSASVDSDPDPIEPLNHPDEESSSPSPQPKTTTVQPFTSATDMTKTPSSNKSNEYQRPPPKEIRLSDEDRKILRKWISSQQTNGQMLKNGIYISCQQLNGQLTELRFIYGKFLCERYPDNQRCVNLRYRRADMIKLISEYCGGYQLRNLNSNQPNCNELLDTFISLIVVFRTIQCTEQSTTAKCMDIREKIYEFIHQSGQNCIQEKVYCKDITI</sequence>
<proteinExistence type="predicted"/>
<comment type="caution">
    <text evidence="2">The sequence shown here is derived from an EMBL/GenBank/DDBJ whole genome shotgun (WGS) entry which is preliminary data.</text>
</comment>
<feature type="compositionally biased region" description="Low complexity" evidence="1">
    <location>
        <begin position="53"/>
        <end position="66"/>
    </location>
</feature>
<feature type="region of interest" description="Disordered" evidence="1">
    <location>
        <begin position="17"/>
        <end position="96"/>
    </location>
</feature>
<evidence type="ECO:0000313" key="3">
    <source>
        <dbReference type="Proteomes" id="UP000194236"/>
    </source>
</evidence>
<dbReference type="AlphaFoldDB" id="A0A1Y3ALP4"/>
<protein>
    <submittedName>
        <fullName evidence="2">Uncharacterized protein</fullName>
    </submittedName>
</protein>